<dbReference type="OrthoDB" id="2440457at2759"/>
<keyword evidence="2" id="KW-1185">Reference proteome</keyword>
<protein>
    <submittedName>
        <fullName evidence="1">6992_t:CDS:1</fullName>
    </submittedName>
</protein>
<dbReference type="EMBL" id="CAJVPY010012942">
    <property type="protein sequence ID" value="CAG8737524.1"/>
    <property type="molecule type" value="Genomic_DNA"/>
</dbReference>
<comment type="caution">
    <text evidence="1">The sequence shown here is derived from an EMBL/GenBank/DDBJ whole genome shotgun (WGS) entry which is preliminary data.</text>
</comment>
<gene>
    <name evidence="1" type="ORF">DERYTH_LOCUS15691</name>
</gene>
<evidence type="ECO:0000313" key="2">
    <source>
        <dbReference type="Proteomes" id="UP000789405"/>
    </source>
</evidence>
<proteinExistence type="predicted"/>
<dbReference type="AlphaFoldDB" id="A0A9N9IHN7"/>
<dbReference type="Proteomes" id="UP000789405">
    <property type="component" value="Unassembled WGS sequence"/>
</dbReference>
<evidence type="ECO:0000313" key="1">
    <source>
        <dbReference type="EMBL" id="CAG8737524.1"/>
    </source>
</evidence>
<sequence length="438" mass="51027">MSQQNIQQICSACFKHITTWRNITDDFKNKIDNCPDREFYQDLKPGFDKLCSICYNQIADSYQRQISTINRIKKSTSRINESNVSMDLMETDNLVNLIEVIKTQKEELIYENKLNEINQQITNIEISITDDTISMNKENFNQLIKLIIQKDLKIEALTDQNHQNNLILTNIFYCFNIDDFHDIHGNRRPNTTSLSTVNHMATCVAKPIINTTPALAIINNNLFNNCSFFNPHNIDDTSIIKYLYNNIKGSFDISYNTQKLNWIANNIEFNNQDQIELLTIHIYDDAISERKEERSMKNIKIIGVQKQNLKSTYDYLDALKMITSIESFQPYFQKNVIPIIADWPGQYFIRKILTHYYKEIDAEEFNAIPVPDNVVRNFSSSNNPGYISTYFGKFVSGEEIILVGEPNSQEYLKKKEELITKQFDCDQTKKELNEILGL</sequence>
<accession>A0A9N9IHN7</accession>
<organism evidence="1 2">
    <name type="scientific">Dentiscutata erythropus</name>
    <dbReference type="NCBI Taxonomy" id="1348616"/>
    <lineage>
        <taxon>Eukaryota</taxon>
        <taxon>Fungi</taxon>
        <taxon>Fungi incertae sedis</taxon>
        <taxon>Mucoromycota</taxon>
        <taxon>Glomeromycotina</taxon>
        <taxon>Glomeromycetes</taxon>
        <taxon>Diversisporales</taxon>
        <taxon>Gigasporaceae</taxon>
        <taxon>Dentiscutata</taxon>
    </lineage>
</organism>
<reference evidence="1" key="1">
    <citation type="submission" date="2021-06" db="EMBL/GenBank/DDBJ databases">
        <authorList>
            <person name="Kallberg Y."/>
            <person name="Tangrot J."/>
            <person name="Rosling A."/>
        </authorList>
    </citation>
    <scope>NUCLEOTIDE SEQUENCE</scope>
    <source>
        <strain evidence="1">MA453B</strain>
    </source>
</reference>
<name>A0A9N9IHN7_9GLOM</name>